<dbReference type="InterPro" id="IPR036259">
    <property type="entry name" value="MFS_trans_sf"/>
</dbReference>
<organism evidence="7 8">
    <name type="scientific">Quercus suber</name>
    <name type="common">Cork oak</name>
    <dbReference type="NCBI Taxonomy" id="58331"/>
    <lineage>
        <taxon>Eukaryota</taxon>
        <taxon>Viridiplantae</taxon>
        <taxon>Streptophyta</taxon>
        <taxon>Embryophyta</taxon>
        <taxon>Tracheophyta</taxon>
        <taxon>Spermatophyta</taxon>
        <taxon>Magnoliopsida</taxon>
        <taxon>eudicotyledons</taxon>
        <taxon>Gunneridae</taxon>
        <taxon>Pentapetalae</taxon>
        <taxon>rosids</taxon>
        <taxon>fabids</taxon>
        <taxon>Fagales</taxon>
        <taxon>Fagaceae</taxon>
        <taxon>Quercus</taxon>
    </lineage>
</organism>
<protein>
    <submittedName>
        <fullName evidence="7">Sugar transporter erd6-like 3</fullName>
    </submittedName>
</protein>
<evidence type="ECO:0000256" key="4">
    <source>
        <dbReference type="ARBA" id="ARBA00023136"/>
    </source>
</evidence>
<reference evidence="7 8" key="1">
    <citation type="journal article" date="2018" name="Sci. Data">
        <title>The draft genome sequence of cork oak.</title>
        <authorList>
            <person name="Ramos A.M."/>
            <person name="Usie A."/>
            <person name="Barbosa P."/>
            <person name="Barros P.M."/>
            <person name="Capote T."/>
            <person name="Chaves I."/>
            <person name="Simoes F."/>
            <person name="Abreu I."/>
            <person name="Carrasquinho I."/>
            <person name="Faro C."/>
            <person name="Guimaraes J.B."/>
            <person name="Mendonca D."/>
            <person name="Nobrega F."/>
            <person name="Rodrigues L."/>
            <person name="Saibo N.J.M."/>
            <person name="Varela M.C."/>
            <person name="Egas C."/>
            <person name="Matos J."/>
            <person name="Miguel C.M."/>
            <person name="Oliveira M.M."/>
            <person name="Ricardo C.P."/>
            <person name="Goncalves S."/>
        </authorList>
    </citation>
    <scope>NUCLEOTIDE SEQUENCE [LARGE SCALE GENOMIC DNA]</scope>
    <source>
        <strain evidence="8">cv. HL8</strain>
    </source>
</reference>
<name>A0AAW0JLE4_QUESU</name>
<sequence>MEEEAATTRRSLLLKQKHDNNDQWSSSDHGDSFFLISVFTYGAQYSIFGSILTIGAMLGAVFSGKFADFIGRKGVSYFML</sequence>
<comment type="subcellular location">
    <subcellularLocation>
        <location evidence="1">Membrane</location>
        <topology evidence="1">Multi-pass membrane protein</topology>
    </subcellularLocation>
</comment>
<comment type="caution">
    <text evidence="7">The sequence shown here is derived from an EMBL/GenBank/DDBJ whole genome shotgun (WGS) entry which is preliminary data.</text>
</comment>
<dbReference type="PROSITE" id="PS50850">
    <property type="entry name" value="MFS"/>
    <property type="match status" value="1"/>
</dbReference>
<dbReference type="Proteomes" id="UP000237347">
    <property type="component" value="Unassembled WGS sequence"/>
</dbReference>
<dbReference type="InterPro" id="IPR005828">
    <property type="entry name" value="MFS_sugar_transport-like"/>
</dbReference>
<evidence type="ECO:0000256" key="2">
    <source>
        <dbReference type="ARBA" id="ARBA00022692"/>
    </source>
</evidence>
<dbReference type="GO" id="GO:0022857">
    <property type="term" value="F:transmembrane transporter activity"/>
    <property type="evidence" value="ECO:0007669"/>
    <property type="project" value="InterPro"/>
</dbReference>
<evidence type="ECO:0000256" key="1">
    <source>
        <dbReference type="ARBA" id="ARBA00004141"/>
    </source>
</evidence>
<dbReference type="EMBL" id="PKMF04000522">
    <property type="protein sequence ID" value="KAK7827363.1"/>
    <property type="molecule type" value="Genomic_DNA"/>
</dbReference>
<gene>
    <name evidence="7" type="primary">SUGTL2_0</name>
    <name evidence="7" type="ORF">CFP56_031162</name>
</gene>
<keyword evidence="4 5" id="KW-0472">Membrane</keyword>
<evidence type="ECO:0000256" key="5">
    <source>
        <dbReference type="SAM" id="Phobius"/>
    </source>
</evidence>
<keyword evidence="3 5" id="KW-1133">Transmembrane helix</keyword>
<evidence type="ECO:0000313" key="8">
    <source>
        <dbReference type="Proteomes" id="UP000237347"/>
    </source>
</evidence>
<proteinExistence type="predicted"/>
<dbReference type="Gene3D" id="1.20.1250.20">
    <property type="entry name" value="MFS general substrate transporter like domains"/>
    <property type="match status" value="1"/>
</dbReference>
<evidence type="ECO:0000313" key="7">
    <source>
        <dbReference type="EMBL" id="KAK7827363.1"/>
    </source>
</evidence>
<dbReference type="GO" id="GO:0016020">
    <property type="term" value="C:membrane"/>
    <property type="evidence" value="ECO:0007669"/>
    <property type="project" value="UniProtKB-SubCell"/>
</dbReference>
<keyword evidence="8" id="KW-1185">Reference proteome</keyword>
<accession>A0AAW0JLE4</accession>
<dbReference type="InterPro" id="IPR020846">
    <property type="entry name" value="MFS_dom"/>
</dbReference>
<feature type="domain" description="Major facilitator superfamily (MFS) profile" evidence="6">
    <location>
        <begin position="1"/>
        <end position="80"/>
    </location>
</feature>
<evidence type="ECO:0000259" key="6">
    <source>
        <dbReference type="PROSITE" id="PS50850"/>
    </source>
</evidence>
<feature type="transmembrane region" description="Helical" evidence="5">
    <location>
        <begin position="33"/>
        <end position="62"/>
    </location>
</feature>
<evidence type="ECO:0000256" key="3">
    <source>
        <dbReference type="ARBA" id="ARBA00022989"/>
    </source>
</evidence>
<dbReference type="AlphaFoldDB" id="A0AAW0JLE4"/>
<dbReference type="Pfam" id="PF00083">
    <property type="entry name" value="Sugar_tr"/>
    <property type="match status" value="1"/>
</dbReference>
<keyword evidence="2 5" id="KW-0812">Transmembrane</keyword>